<sequence length="1514" mass="174724">AYFDKHFPEYRQQIEAYQSQNLERTSMSEATKEMTKHSITKNTIITDPKGELVTYWQVPYNENLSNLGLSKQAFQPFTEDILNDWIALDEQIAFQRAFNSEVTIHEVDIVRRVNGELIHYSLKIGAGYEANESIFNQIIEDIKAYGIFKIESFTSRKVEDSTSGKVEINTPNEKKTISTDELVRNPDKHIRVGALSRDDLTEEQIDKLANDVEANIRALTAAFKYRLDRLVYDKNAEVVIEVLKHGYGLDIIEQNFKLIDEELAEAKKQTTLSINIPSFDKVRVNANLVTYTGYHLEQQYQMNIPFVLMALAREGYKLDELTQHPNIMVQNFANNMQNLIKSDLEGNVSKEDKLAFISQGKYRAYFLNDADPDIRKALVTTNAGYALDVLKDDKVPEIAQAARQKILENKMYLLTENIQSLTESKVENSTSRKVEDSTSGKVEQKTSETSVRNHIDRKALLEQMNQLNIVEVASRLGMDLVKQGQSYTWSEHDSFVIDTRKNYFYWNAQGIGGNAVKMVQTVKNISFKEALKWLQEQDFTQVKTFQEKPREPFRYYLKETNRPGQGTTYLKDERGISDTTIQLFKSQGALAEGTNHSKDGYSEPVLSFKSYNAQGQLVGATFQGVVYNSDRYPKKGRMKLILPNSDGYRGVKVTLGEQPKHFIFAESPIDLMSYLDLHPELYQENVQLISMNGLKEGVIYQSIMDQLNPNYTGKAEDYFKFLDSKMNAEIAREKGFKITLAIDNDAGAQRFIDRFKPKNFPLELALPPKAINLEKKDWNDVLLETRNQVEVQSSEKSETTEIEGEFTEVTDGKELAKMNEEILNDNRYDEKQKQALLEGVEKGLDISVYANPNYDSYQMNEIRWGLEKNLDVSLYATTKYNWRQMTQIREGLERNLDISVYADSKYDDLQMEQIRMGLEDKLDISVYTNPEYNADQMEQIREGLKQGLDVAVYADPQFDFEQMAEIKSGLESGVDVSIYANPQFDHYAMWEILEGLIDKRDVSIFAKPEFNNVQMQEIKLGMLRNVDVTVYAKPEYNYDQMEQIRKGLEQKLDVSIYANPKFDWEQMREIRKGLEENLNASMYANPYFDWQRMSQFREELKYGKSYDTSKVIQKKNEDIDTQPRQEETQEPTKMFTEEETNQICDVVMHTPIALVDSEGELQFVTMGQAMKSHMIEAATGYHPTIYTRYNLPDSHKDLLIEDPDSNFFVFNKKRTGGTFILGLENQKGLFQALGGSSNIHIAYDSIDNNFGLNIDSTTKTFHANTQELVYLDDTYSYYLKDEYFDEEKNRIKDIPMDERDVTYLNELEKNLEANQTLETVIETHKQDVMTEIEQNAEYLTKEEVTQLLDEHFQKVEKLLATVNVVADSNHVTTKQIIQQLIQELKALLQSTKQKMTTMVTNKLNKLESNLEAKRIFIKNSVNEQVLKLSDVMKNTASKLDTKFALEVSQTKEQAVDSQKNEAIRTFNVTVNRKENAMEMRLKKAREGYKALKTNQATQMQQEKQDLDEKISKVR</sequence>
<dbReference type="GO" id="GO:0008270">
    <property type="term" value="F:zinc ion binding"/>
    <property type="evidence" value="ECO:0007669"/>
    <property type="project" value="InterPro"/>
</dbReference>
<dbReference type="SUPFAM" id="SSF57783">
    <property type="entry name" value="Zinc beta-ribbon"/>
    <property type="match status" value="1"/>
</dbReference>
<feature type="non-terminal residue" evidence="2">
    <location>
        <position position="1"/>
    </location>
</feature>
<dbReference type="GO" id="GO:0003677">
    <property type="term" value="F:DNA binding"/>
    <property type="evidence" value="ECO:0007669"/>
    <property type="project" value="InterPro"/>
</dbReference>
<dbReference type="Proteomes" id="UP000196503">
    <property type="component" value="Unassembled WGS sequence"/>
</dbReference>
<comment type="caution">
    <text evidence="2">The sequence shown here is derived from an EMBL/GenBank/DDBJ whole genome shotgun (WGS) entry which is preliminary data.</text>
</comment>
<evidence type="ECO:0000256" key="1">
    <source>
        <dbReference type="SAM" id="MobiDB-lite"/>
    </source>
</evidence>
<gene>
    <name evidence="2" type="ORF">A5869_000001</name>
</gene>
<evidence type="ECO:0008006" key="4">
    <source>
        <dbReference type="Google" id="ProtNLM"/>
    </source>
</evidence>
<protein>
    <recommendedName>
        <fullName evidence="4">DUF3991 domain-containing protein</fullName>
    </recommendedName>
</protein>
<feature type="region of interest" description="Disordered" evidence="1">
    <location>
        <begin position="424"/>
        <end position="449"/>
    </location>
</feature>
<name>A0A200I1X3_9ENTE</name>
<dbReference type="GO" id="GO:0006260">
    <property type="term" value="P:DNA replication"/>
    <property type="evidence" value="ECO:0007669"/>
    <property type="project" value="InterPro"/>
</dbReference>
<feature type="region of interest" description="Disordered" evidence="1">
    <location>
        <begin position="1493"/>
        <end position="1514"/>
    </location>
</feature>
<evidence type="ECO:0000313" key="3">
    <source>
        <dbReference type="Proteomes" id="UP000196503"/>
    </source>
</evidence>
<dbReference type="EMBL" id="NIBL01000001">
    <property type="protein sequence ID" value="OUZ18361.1"/>
    <property type="molecule type" value="Genomic_DNA"/>
</dbReference>
<organism evidence="2 3">
    <name type="scientific">Enterococcus cecorum</name>
    <dbReference type="NCBI Taxonomy" id="44008"/>
    <lineage>
        <taxon>Bacteria</taxon>
        <taxon>Bacillati</taxon>
        <taxon>Bacillota</taxon>
        <taxon>Bacilli</taxon>
        <taxon>Lactobacillales</taxon>
        <taxon>Enterococcaceae</taxon>
        <taxon>Enterococcus</taxon>
    </lineage>
</organism>
<dbReference type="InterPro" id="IPR036977">
    <property type="entry name" value="DNA_primase_Znf_CHC2"/>
</dbReference>
<evidence type="ECO:0000313" key="2">
    <source>
        <dbReference type="EMBL" id="OUZ18361.1"/>
    </source>
</evidence>
<feature type="compositionally biased region" description="Basic and acidic residues" evidence="1">
    <location>
        <begin position="1502"/>
        <end position="1514"/>
    </location>
</feature>
<reference evidence="2 3" key="1">
    <citation type="submission" date="2017-05" db="EMBL/GenBank/DDBJ databases">
        <title>The Genome Sequence of Enterococcus faecium 2D5_DIV0622.</title>
        <authorList>
            <consortium name="The Broad Institute Genomics Platform"/>
            <consortium name="The Broad Institute Genomic Center for Infectious Diseases"/>
            <person name="Earl A."/>
            <person name="Manson A."/>
            <person name="Schwartman J."/>
            <person name="Gilmore M."/>
            <person name="Abouelleil A."/>
            <person name="Cao P."/>
            <person name="Chapman S."/>
            <person name="Cusick C."/>
            <person name="Shea T."/>
            <person name="Young S."/>
            <person name="Neafsey D."/>
            <person name="Nusbaum C."/>
            <person name="Birren B."/>
        </authorList>
    </citation>
    <scope>NUCLEOTIDE SEQUENCE [LARGE SCALE GENOMIC DNA]</scope>
    <source>
        <strain evidence="2 3">2D5_DIV0622</strain>
    </source>
</reference>
<proteinExistence type="predicted"/>
<dbReference type="Gene3D" id="3.90.580.10">
    <property type="entry name" value="Zinc finger, CHC2-type domain"/>
    <property type="match status" value="1"/>
</dbReference>
<accession>A0A200I1X3</accession>